<proteinExistence type="predicted"/>
<keyword evidence="3" id="KW-1185">Reference proteome</keyword>
<organism evidence="2 3">
    <name type="scientific">Aspergillus flavus (strain ATCC 200026 / FGSC A1120 / IAM 13836 / NRRL 3357 / JCM 12722 / SRRC 167)</name>
    <dbReference type="NCBI Taxonomy" id="332952"/>
    <lineage>
        <taxon>Eukaryota</taxon>
        <taxon>Fungi</taxon>
        <taxon>Dikarya</taxon>
        <taxon>Ascomycota</taxon>
        <taxon>Pezizomycotina</taxon>
        <taxon>Eurotiomycetes</taxon>
        <taxon>Eurotiomycetidae</taxon>
        <taxon>Eurotiales</taxon>
        <taxon>Aspergillaceae</taxon>
        <taxon>Aspergillus</taxon>
        <taxon>Aspergillus subgen. Circumdati</taxon>
    </lineage>
</organism>
<dbReference type="AlphaFoldDB" id="A0A7U2MWQ6"/>
<dbReference type="Proteomes" id="UP000596276">
    <property type="component" value="Chromosome 7"/>
</dbReference>
<protein>
    <submittedName>
        <fullName evidence="2">Uncharacterized protein</fullName>
    </submittedName>
</protein>
<gene>
    <name evidence="2" type="ORF">F9C07_1837786</name>
</gene>
<dbReference type="VEuPathDB" id="FungiDB:AFLA_007557"/>
<feature type="region of interest" description="Disordered" evidence="1">
    <location>
        <begin position="1"/>
        <end position="25"/>
    </location>
</feature>
<sequence length="205" mass="22808">MEDSKGNNWSLTSPDRTNHSSKQVDVQPACRMRNGGVESLNLVSNVRALVPGFDRAPDCQALSIQSDHHGSEPRHAYGVYSFRTNWRYSIGDRNADMSQEPCLCLNWRLCWLLLNTHDCVCILRSNSIGLSSCYVLSHPDYHGTCQDSTACGLYCVCLSDSLGCSHSAAYHLSSDMIVILRAGHSTTGWGYTVYQAHHLVEHDSR</sequence>
<evidence type="ECO:0000313" key="2">
    <source>
        <dbReference type="EMBL" id="QRD91282.1"/>
    </source>
</evidence>
<reference evidence="3" key="1">
    <citation type="journal article" date="2021" name="G3 (Bethesda)">
        <title>Chromosome assembled and annotated genome sequence of Aspergillus flavus NRRL 3357.</title>
        <authorList>
            <person name="Skerker J.M."/>
            <person name="Pianalto K.M."/>
            <person name="Mondo S.J."/>
            <person name="Yang K."/>
            <person name="Arkin A.P."/>
            <person name="Keller N.P."/>
            <person name="Grigoriev I.V."/>
            <person name="Louise Glass N.L."/>
        </authorList>
    </citation>
    <scope>NUCLEOTIDE SEQUENCE [LARGE SCALE GENOMIC DNA]</scope>
    <source>
        <strain evidence="3">ATCC 200026 / FGSC A1120 / IAM 13836 / NRRL 3357 / JCM 12722 / SRRC 167</strain>
    </source>
</reference>
<name>A0A7U2MWQ6_ASPFN</name>
<dbReference type="VEuPathDB" id="FungiDB:F9C07_1837786"/>
<evidence type="ECO:0000256" key="1">
    <source>
        <dbReference type="SAM" id="MobiDB-lite"/>
    </source>
</evidence>
<accession>A0A7U2MWQ6</accession>
<evidence type="ECO:0000313" key="3">
    <source>
        <dbReference type="Proteomes" id="UP000596276"/>
    </source>
</evidence>
<dbReference type="EMBL" id="CP044617">
    <property type="protein sequence ID" value="QRD91282.1"/>
    <property type="molecule type" value="Genomic_DNA"/>
</dbReference>
<feature type="compositionally biased region" description="Polar residues" evidence="1">
    <location>
        <begin position="1"/>
        <end position="24"/>
    </location>
</feature>